<reference evidence="1 2" key="1">
    <citation type="journal article" date="2016" name="Sci. Rep.">
        <title>The Dendrobium catenatum Lindl. genome sequence provides insights into polysaccharide synthase, floral development and adaptive evolution.</title>
        <authorList>
            <person name="Zhang G.Q."/>
            <person name="Xu Q."/>
            <person name="Bian C."/>
            <person name="Tsai W.C."/>
            <person name="Yeh C.M."/>
            <person name="Liu K.W."/>
            <person name="Yoshida K."/>
            <person name="Zhang L.S."/>
            <person name="Chang S.B."/>
            <person name="Chen F."/>
            <person name="Shi Y."/>
            <person name="Su Y.Y."/>
            <person name="Zhang Y.Q."/>
            <person name="Chen L.J."/>
            <person name="Yin Y."/>
            <person name="Lin M."/>
            <person name="Huang H."/>
            <person name="Deng H."/>
            <person name="Wang Z.W."/>
            <person name="Zhu S.L."/>
            <person name="Zhao X."/>
            <person name="Deng C."/>
            <person name="Niu S.C."/>
            <person name="Huang J."/>
            <person name="Wang M."/>
            <person name="Liu G.H."/>
            <person name="Yang H.J."/>
            <person name="Xiao X.J."/>
            <person name="Hsiao Y.Y."/>
            <person name="Wu W.L."/>
            <person name="Chen Y.Y."/>
            <person name="Mitsuda N."/>
            <person name="Ohme-Takagi M."/>
            <person name="Luo Y.B."/>
            <person name="Van de Peer Y."/>
            <person name="Liu Z.J."/>
        </authorList>
    </citation>
    <scope>NUCLEOTIDE SEQUENCE [LARGE SCALE GENOMIC DNA]</scope>
    <source>
        <tissue evidence="1">The whole plant</tissue>
    </source>
</reference>
<dbReference type="EMBL" id="KZ501830">
    <property type="protein sequence ID" value="PKU87988.1"/>
    <property type="molecule type" value="Genomic_DNA"/>
</dbReference>
<reference evidence="1 2" key="2">
    <citation type="journal article" date="2017" name="Nature">
        <title>The Apostasia genome and the evolution of orchids.</title>
        <authorList>
            <person name="Zhang G.Q."/>
            <person name="Liu K.W."/>
            <person name="Li Z."/>
            <person name="Lohaus R."/>
            <person name="Hsiao Y.Y."/>
            <person name="Niu S.C."/>
            <person name="Wang J.Y."/>
            <person name="Lin Y.C."/>
            <person name="Xu Q."/>
            <person name="Chen L.J."/>
            <person name="Yoshida K."/>
            <person name="Fujiwara S."/>
            <person name="Wang Z.W."/>
            <person name="Zhang Y.Q."/>
            <person name="Mitsuda N."/>
            <person name="Wang M."/>
            <person name="Liu G.H."/>
            <person name="Pecoraro L."/>
            <person name="Huang H.X."/>
            <person name="Xiao X.J."/>
            <person name="Lin M."/>
            <person name="Wu X.Y."/>
            <person name="Wu W.L."/>
            <person name="Chen Y.Y."/>
            <person name="Chang S.B."/>
            <person name="Sakamoto S."/>
            <person name="Ohme-Takagi M."/>
            <person name="Yagi M."/>
            <person name="Zeng S.J."/>
            <person name="Shen C.Y."/>
            <person name="Yeh C.M."/>
            <person name="Luo Y.B."/>
            <person name="Tsai W.C."/>
            <person name="Van de Peer Y."/>
            <person name="Liu Z.J."/>
        </authorList>
    </citation>
    <scope>NUCLEOTIDE SEQUENCE [LARGE SCALE GENOMIC DNA]</scope>
    <source>
        <tissue evidence="1">The whole plant</tissue>
    </source>
</reference>
<evidence type="ECO:0000313" key="1">
    <source>
        <dbReference type="EMBL" id="PKU87988.1"/>
    </source>
</evidence>
<gene>
    <name evidence="1" type="ORF">MA16_Dca007930</name>
</gene>
<sequence>MLSVAPACTTPCLLVSPDGVLTAGVTGDAPSVDIDSEGILPTIVGLVKKMDGRGVGGFDAILDTTAVFCALSDGDVPLSKSFEESLLNVSLTLVFKDDLQSHISGDSEVMRGDWLHANNSSTDGEDFYKDDLASRTDFIKRSGKRKARNSRKK</sequence>
<evidence type="ECO:0000313" key="2">
    <source>
        <dbReference type="Proteomes" id="UP000233837"/>
    </source>
</evidence>
<accession>A0A2I0XJA6</accession>
<name>A0A2I0XJA6_9ASPA</name>
<organism evidence="1 2">
    <name type="scientific">Dendrobium catenatum</name>
    <dbReference type="NCBI Taxonomy" id="906689"/>
    <lineage>
        <taxon>Eukaryota</taxon>
        <taxon>Viridiplantae</taxon>
        <taxon>Streptophyta</taxon>
        <taxon>Embryophyta</taxon>
        <taxon>Tracheophyta</taxon>
        <taxon>Spermatophyta</taxon>
        <taxon>Magnoliopsida</taxon>
        <taxon>Liliopsida</taxon>
        <taxon>Asparagales</taxon>
        <taxon>Orchidaceae</taxon>
        <taxon>Epidendroideae</taxon>
        <taxon>Malaxideae</taxon>
        <taxon>Dendrobiinae</taxon>
        <taxon>Dendrobium</taxon>
    </lineage>
</organism>
<protein>
    <submittedName>
        <fullName evidence="1">Uncharacterized protein</fullName>
    </submittedName>
</protein>
<dbReference type="AlphaFoldDB" id="A0A2I0XJA6"/>
<dbReference type="Proteomes" id="UP000233837">
    <property type="component" value="Unassembled WGS sequence"/>
</dbReference>
<proteinExistence type="predicted"/>
<keyword evidence="2" id="KW-1185">Reference proteome</keyword>